<dbReference type="NCBIfam" id="TIGR00678">
    <property type="entry name" value="holB"/>
    <property type="match status" value="1"/>
</dbReference>
<reference evidence="9" key="1">
    <citation type="submission" date="2020-11" db="EMBL/GenBank/DDBJ databases">
        <title>Multidrug resistant novel bacterium Savagea serpentis sp. nov., isolated from the scats of a vine snake (Ahaetulla nasuta).</title>
        <authorList>
            <person name="Venkata Ramana V."/>
            <person name="Vikas Patil S."/>
            <person name="Yogita Lugani V."/>
        </authorList>
    </citation>
    <scope>NUCLEOTIDE SEQUENCE</scope>
    <source>
        <strain evidence="9">SN6</strain>
    </source>
</reference>
<dbReference type="EMBL" id="JADKPV010000011">
    <property type="protein sequence ID" value="MBF4502310.1"/>
    <property type="molecule type" value="Genomic_DNA"/>
</dbReference>
<dbReference type="InterPro" id="IPR015199">
    <property type="entry name" value="DNA_pol_III_delta_C"/>
</dbReference>
<dbReference type="RefSeq" id="WP_194563794.1">
    <property type="nucleotide sequence ID" value="NZ_JADKPV010000011.1"/>
</dbReference>
<gene>
    <name evidence="9" type="primary">holB</name>
    <name evidence="9" type="ORF">IRY55_13160</name>
</gene>
<dbReference type="SUPFAM" id="SSF52540">
    <property type="entry name" value="P-loop containing nucleoside triphosphate hydrolases"/>
    <property type="match status" value="1"/>
</dbReference>
<dbReference type="InterPro" id="IPR050238">
    <property type="entry name" value="DNA_Rep/Repair_Clamp_Loader"/>
</dbReference>
<keyword evidence="10" id="KW-1185">Reference proteome</keyword>
<keyword evidence="5" id="KW-0235">DNA replication</keyword>
<evidence type="ECO:0000259" key="8">
    <source>
        <dbReference type="Pfam" id="PF09115"/>
    </source>
</evidence>
<dbReference type="GO" id="GO:0003887">
    <property type="term" value="F:DNA-directed DNA polymerase activity"/>
    <property type="evidence" value="ECO:0007669"/>
    <property type="project" value="UniProtKB-KW"/>
</dbReference>
<comment type="caution">
    <text evidence="9">The sequence shown here is derived from an EMBL/GenBank/DDBJ whole genome shotgun (WGS) entry which is preliminary data.</text>
</comment>
<evidence type="ECO:0000256" key="2">
    <source>
        <dbReference type="ARBA" id="ARBA00014363"/>
    </source>
</evidence>
<dbReference type="InterPro" id="IPR004622">
    <property type="entry name" value="DNA_pol_HolB"/>
</dbReference>
<dbReference type="Pfam" id="PF09115">
    <property type="entry name" value="DNApol3-delta_C"/>
    <property type="match status" value="1"/>
</dbReference>
<evidence type="ECO:0000256" key="3">
    <source>
        <dbReference type="ARBA" id="ARBA00022679"/>
    </source>
</evidence>
<dbReference type="Gene3D" id="3.40.50.300">
    <property type="entry name" value="P-loop containing nucleotide triphosphate hydrolases"/>
    <property type="match status" value="1"/>
</dbReference>
<dbReference type="GO" id="GO:0008408">
    <property type="term" value="F:3'-5' exonuclease activity"/>
    <property type="evidence" value="ECO:0007669"/>
    <property type="project" value="InterPro"/>
</dbReference>
<evidence type="ECO:0000313" key="9">
    <source>
        <dbReference type="EMBL" id="MBF4502310.1"/>
    </source>
</evidence>
<keyword evidence="3 9" id="KW-0808">Transferase</keyword>
<dbReference type="FunFam" id="3.40.50.300:FF:001255">
    <property type="entry name" value="DNA polymerase III subunit delta"/>
    <property type="match status" value="1"/>
</dbReference>
<evidence type="ECO:0000256" key="6">
    <source>
        <dbReference type="ARBA" id="ARBA00022932"/>
    </source>
</evidence>
<dbReference type="AlphaFoldDB" id="A0A8J7GLK1"/>
<name>A0A8J7GLK1_9BACL</name>
<dbReference type="Pfam" id="PF13177">
    <property type="entry name" value="DNA_pol3_delta2"/>
    <property type="match status" value="1"/>
</dbReference>
<dbReference type="PANTHER" id="PTHR11669">
    <property type="entry name" value="REPLICATION FACTOR C / DNA POLYMERASE III GAMMA-TAU SUBUNIT"/>
    <property type="match status" value="1"/>
</dbReference>
<keyword evidence="6" id="KW-0239">DNA-directed DNA polymerase</keyword>
<comment type="catalytic activity">
    <reaction evidence="7">
        <text>DNA(n) + a 2'-deoxyribonucleoside 5'-triphosphate = DNA(n+1) + diphosphate</text>
        <dbReference type="Rhea" id="RHEA:22508"/>
        <dbReference type="Rhea" id="RHEA-COMP:17339"/>
        <dbReference type="Rhea" id="RHEA-COMP:17340"/>
        <dbReference type="ChEBI" id="CHEBI:33019"/>
        <dbReference type="ChEBI" id="CHEBI:61560"/>
        <dbReference type="ChEBI" id="CHEBI:173112"/>
        <dbReference type="EC" id="2.7.7.7"/>
    </reaction>
</comment>
<dbReference type="Proteomes" id="UP000622653">
    <property type="component" value="Unassembled WGS sequence"/>
</dbReference>
<feature type="domain" description="DNA polymerase III delta subunit C-terminal" evidence="8">
    <location>
        <begin position="244"/>
        <end position="325"/>
    </location>
</feature>
<proteinExistence type="predicted"/>
<dbReference type="EC" id="2.7.7.7" evidence="1"/>
<dbReference type="InterPro" id="IPR027417">
    <property type="entry name" value="P-loop_NTPase"/>
</dbReference>
<dbReference type="Gene3D" id="1.20.272.10">
    <property type="match status" value="1"/>
</dbReference>
<dbReference type="PANTHER" id="PTHR11669:SF8">
    <property type="entry name" value="DNA POLYMERASE III SUBUNIT DELTA"/>
    <property type="match status" value="1"/>
</dbReference>
<organism evidence="9 10">
    <name type="scientific">Savagea serpentis</name>
    <dbReference type="NCBI Taxonomy" id="2785297"/>
    <lineage>
        <taxon>Bacteria</taxon>
        <taxon>Bacillati</taxon>
        <taxon>Bacillota</taxon>
        <taxon>Bacilli</taxon>
        <taxon>Bacillales</taxon>
        <taxon>Caryophanaceae</taxon>
        <taxon>Savagea</taxon>
    </lineage>
</organism>
<evidence type="ECO:0000256" key="7">
    <source>
        <dbReference type="ARBA" id="ARBA00049244"/>
    </source>
</evidence>
<dbReference type="GO" id="GO:0009360">
    <property type="term" value="C:DNA polymerase III complex"/>
    <property type="evidence" value="ECO:0007669"/>
    <property type="project" value="InterPro"/>
</dbReference>
<dbReference type="GO" id="GO:0006261">
    <property type="term" value="P:DNA-templated DNA replication"/>
    <property type="evidence" value="ECO:0007669"/>
    <property type="project" value="TreeGrafter"/>
</dbReference>
<evidence type="ECO:0000256" key="4">
    <source>
        <dbReference type="ARBA" id="ARBA00022695"/>
    </source>
</evidence>
<protein>
    <recommendedName>
        <fullName evidence="2">DNA polymerase III subunit delta'</fullName>
        <ecNumber evidence="1">2.7.7.7</ecNumber>
    </recommendedName>
</protein>
<accession>A0A8J7GLK1</accession>
<keyword evidence="4 9" id="KW-0548">Nucleotidyltransferase</keyword>
<evidence type="ECO:0000313" key="10">
    <source>
        <dbReference type="Proteomes" id="UP000622653"/>
    </source>
</evidence>
<evidence type="ECO:0000256" key="1">
    <source>
        <dbReference type="ARBA" id="ARBA00012417"/>
    </source>
</evidence>
<dbReference type="GO" id="GO:0003677">
    <property type="term" value="F:DNA binding"/>
    <property type="evidence" value="ECO:0007669"/>
    <property type="project" value="InterPro"/>
</dbReference>
<sequence>MVEEAISLQARPWQQLVQADKNNRLSHAYIMDGLQGTGKMRLTLTFIQYLLCEQRAGELPCQICSACRRIENGNHPNIWMIRKEGQSIKKEQIDELIQQMSKKGYEKGRRFYMIEEAHTMTVSAANALLKFLEEPVGEITAFLMTDTYAQLLPTIQSRCQRIQFTRPNEEQLIGQLVADYQLTDSLASTLSRITANVDEALSLSQEEQFMMMRKLALQLIERIEHSKAEAILFIQGEWQSVVKEKEDLEMILNLLLHGYRDIVTIKVNIDRSICYPDARELLEKLSYRLTYEQLSSKIDEILHMKQKISSNMNRTLLVEQLILRL</sequence>
<evidence type="ECO:0000256" key="5">
    <source>
        <dbReference type="ARBA" id="ARBA00022705"/>
    </source>
</evidence>